<dbReference type="Gene3D" id="2.170.130.10">
    <property type="entry name" value="TonB-dependent receptor, plug domain"/>
    <property type="match status" value="1"/>
</dbReference>
<keyword evidence="1" id="KW-0732">Signal</keyword>
<accession>A0A259TWU6</accession>
<gene>
    <name evidence="3" type="ORF">BSZ36_03320</name>
</gene>
<dbReference type="AlphaFoldDB" id="A0A259TWU6"/>
<dbReference type="Pfam" id="PF07715">
    <property type="entry name" value="Plug"/>
    <property type="match status" value="1"/>
</dbReference>
<dbReference type="OrthoDB" id="1524545at2"/>
<dbReference type="Gene3D" id="2.60.40.1120">
    <property type="entry name" value="Carboxypeptidase-like, regulatory domain"/>
    <property type="match status" value="1"/>
</dbReference>
<dbReference type="SUPFAM" id="SSF49464">
    <property type="entry name" value="Carboxypeptidase regulatory domain-like"/>
    <property type="match status" value="1"/>
</dbReference>
<comment type="caution">
    <text evidence="3">The sequence shown here is derived from an EMBL/GenBank/DDBJ whole genome shotgun (WGS) entry which is preliminary data.</text>
</comment>
<dbReference type="InterPro" id="IPR008969">
    <property type="entry name" value="CarboxyPept-like_regulatory"/>
</dbReference>
<keyword evidence="4" id="KW-1185">Reference proteome</keyword>
<dbReference type="SUPFAM" id="SSF56935">
    <property type="entry name" value="Porins"/>
    <property type="match status" value="1"/>
</dbReference>
<feature type="domain" description="TonB-dependent receptor plug" evidence="2">
    <location>
        <begin position="140"/>
        <end position="219"/>
    </location>
</feature>
<dbReference type="RefSeq" id="WP_094545985.1">
    <property type="nucleotide sequence ID" value="NZ_MQWB01000001.1"/>
</dbReference>
<dbReference type="EMBL" id="MQWB01000001">
    <property type="protein sequence ID" value="OZC02097.1"/>
    <property type="molecule type" value="Genomic_DNA"/>
</dbReference>
<name>A0A259TWU6_9BACT</name>
<feature type="chain" id="PRO_5013305815" description="TonB-dependent receptor plug domain-containing protein" evidence="1">
    <location>
        <begin position="20"/>
        <end position="242"/>
    </location>
</feature>
<evidence type="ECO:0000313" key="4">
    <source>
        <dbReference type="Proteomes" id="UP000216446"/>
    </source>
</evidence>
<feature type="signal peptide" evidence="1">
    <location>
        <begin position="1"/>
        <end position="19"/>
    </location>
</feature>
<sequence length="242" mass="26169">MRFLLALCAFSLLPADLAAQEPTTPALRLLIVVRDADTQAPLAGANVAVGNELRTTNVDGRALFSDLAPGEQEIAAAFLGYTATDTTLVLSRSSRVTFLLPPEAVALDAINVEADKFNAARLQRSGFYERRDTRSGTFKTIEELEEAGAIRFSDIFRGVTGLRIESQFGQTRITSTRRRDCSPAVFFDGVAARGLAMQLDTVPLDGVLAVEIYKGPAEVPAEFSADINQTQCGAILVWTRAR</sequence>
<protein>
    <recommendedName>
        <fullName evidence="2">TonB-dependent receptor plug domain-containing protein</fullName>
    </recommendedName>
</protein>
<organism evidence="3 4">
    <name type="scientific">Rubricoccus marinus</name>
    <dbReference type="NCBI Taxonomy" id="716817"/>
    <lineage>
        <taxon>Bacteria</taxon>
        <taxon>Pseudomonadati</taxon>
        <taxon>Rhodothermota</taxon>
        <taxon>Rhodothermia</taxon>
        <taxon>Rhodothermales</taxon>
        <taxon>Rubricoccaceae</taxon>
        <taxon>Rubricoccus</taxon>
    </lineage>
</organism>
<evidence type="ECO:0000259" key="2">
    <source>
        <dbReference type="Pfam" id="PF07715"/>
    </source>
</evidence>
<dbReference type="Proteomes" id="UP000216446">
    <property type="component" value="Unassembled WGS sequence"/>
</dbReference>
<evidence type="ECO:0000256" key="1">
    <source>
        <dbReference type="SAM" id="SignalP"/>
    </source>
</evidence>
<dbReference type="InParanoid" id="A0A259TWU6"/>
<dbReference type="InterPro" id="IPR012910">
    <property type="entry name" value="Plug_dom"/>
</dbReference>
<evidence type="ECO:0000313" key="3">
    <source>
        <dbReference type="EMBL" id="OZC02097.1"/>
    </source>
</evidence>
<reference evidence="3 4" key="1">
    <citation type="submission" date="2016-11" db="EMBL/GenBank/DDBJ databases">
        <title>Study of marine rhodopsin-containing bacteria.</title>
        <authorList>
            <person name="Yoshizawa S."/>
            <person name="Kumagai Y."/>
            <person name="Kogure K."/>
        </authorList>
    </citation>
    <scope>NUCLEOTIDE SEQUENCE [LARGE SCALE GENOMIC DNA]</scope>
    <source>
        <strain evidence="3 4">SG-29</strain>
    </source>
</reference>
<dbReference type="InterPro" id="IPR037066">
    <property type="entry name" value="Plug_dom_sf"/>
</dbReference>
<proteinExistence type="predicted"/>